<dbReference type="AlphaFoldDB" id="A0A5Q4YVQ0"/>
<dbReference type="KEGG" id="pdio:PDMSB3_0957.1"/>
<sequence length="70" mass="7721">MIFHTPAAALSMQFDMESIRGATVQMSHARTAAEDPQATFRHLGRAMCTSQRFITAVVTYSRLSGSSRDN</sequence>
<name>A0A5Q4YVQ0_9BURK</name>
<dbReference type="EMBL" id="LR699554">
    <property type="protein sequence ID" value="VVD32255.1"/>
    <property type="molecule type" value="Genomic_DNA"/>
</dbReference>
<gene>
    <name evidence="1" type="ORF">PDMSB3_0957</name>
</gene>
<organism evidence="1 2">
    <name type="scientific">Paraburkholderia dioscoreae</name>
    <dbReference type="NCBI Taxonomy" id="2604047"/>
    <lineage>
        <taxon>Bacteria</taxon>
        <taxon>Pseudomonadati</taxon>
        <taxon>Pseudomonadota</taxon>
        <taxon>Betaproteobacteria</taxon>
        <taxon>Burkholderiales</taxon>
        <taxon>Burkholderiaceae</taxon>
        <taxon>Paraburkholderia</taxon>
    </lineage>
</organism>
<evidence type="ECO:0000313" key="2">
    <source>
        <dbReference type="Proteomes" id="UP000325811"/>
    </source>
</evidence>
<keyword evidence="2" id="KW-1185">Reference proteome</keyword>
<dbReference type="Proteomes" id="UP000325811">
    <property type="component" value="Chromosome II"/>
</dbReference>
<protein>
    <submittedName>
        <fullName evidence="1">Uncharacterized protein</fullName>
    </submittedName>
</protein>
<evidence type="ECO:0000313" key="1">
    <source>
        <dbReference type="EMBL" id="VVD32255.1"/>
    </source>
</evidence>
<accession>A0A5Q4YVQ0</accession>
<proteinExistence type="predicted"/>
<reference evidence="1 2" key="1">
    <citation type="submission" date="2019-08" db="EMBL/GenBank/DDBJ databases">
        <authorList>
            <person name="Herpell B J."/>
        </authorList>
    </citation>
    <scope>NUCLEOTIDE SEQUENCE [LARGE SCALE GENOMIC DNA]</scope>
    <source>
        <strain evidence="2">Msb3</strain>
    </source>
</reference>